<evidence type="ECO:0000313" key="1">
    <source>
        <dbReference type="EMBL" id="EDL88569.1"/>
    </source>
</evidence>
<reference evidence="1 2" key="1">
    <citation type="submission" date="2005-09" db="EMBL/GenBank/DDBJ databases">
        <authorList>
            <person name="Mural R.J."/>
            <person name="Li P.W."/>
            <person name="Adams M.D."/>
            <person name="Amanatides P.G."/>
            <person name="Baden-Tillson H."/>
            <person name="Barnstead M."/>
            <person name="Chin S.H."/>
            <person name="Dew I."/>
            <person name="Evans C.A."/>
            <person name="Ferriera S."/>
            <person name="Flanigan M."/>
            <person name="Fosler C."/>
            <person name="Glodek A."/>
            <person name="Gu Z."/>
            <person name="Holt R.A."/>
            <person name="Jennings D."/>
            <person name="Kraft C.L."/>
            <person name="Lu F."/>
            <person name="Nguyen T."/>
            <person name="Nusskern D.R."/>
            <person name="Pfannkoch C.M."/>
            <person name="Sitter C."/>
            <person name="Sutton G.G."/>
            <person name="Venter J.C."/>
            <person name="Wang Z."/>
            <person name="Woodage T."/>
            <person name="Zheng X.H."/>
            <person name="Zhong F."/>
        </authorList>
    </citation>
    <scope>NUCLEOTIDE SEQUENCE [LARGE SCALE GENOMIC DNA]</scope>
    <source>
        <strain>BN</strain>
        <strain evidence="2">Sprague-Dawley</strain>
    </source>
</reference>
<organism evidence="1 2">
    <name type="scientific">Rattus norvegicus</name>
    <name type="common">Rat</name>
    <dbReference type="NCBI Taxonomy" id="10116"/>
    <lineage>
        <taxon>Eukaryota</taxon>
        <taxon>Metazoa</taxon>
        <taxon>Chordata</taxon>
        <taxon>Craniata</taxon>
        <taxon>Vertebrata</taxon>
        <taxon>Euteleostomi</taxon>
        <taxon>Mammalia</taxon>
        <taxon>Eutheria</taxon>
        <taxon>Euarchontoglires</taxon>
        <taxon>Glires</taxon>
        <taxon>Rodentia</taxon>
        <taxon>Myomorpha</taxon>
        <taxon>Muroidea</taxon>
        <taxon>Muridae</taxon>
        <taxon>Murinae</taxon>
        <taxon>Rattus</taxon>
    </lineage>
</organism>
<gene>
    <name evidence="1" type="ORF">rCG_60527</name>
</gene>
<dbReference type="AlphaFoldDB" id="A6KKE1"/>
<proteinExistence type="predicted"/>
<accession>A6KKE1</accession>
<sequence length="59" mass="6639">MGKRPDAHGLISSGNGLRLRCSYSEECYDASRRPSADAVYSPAETSRIRSQIHFSYFKL</sequence>
<dbReference type="EMBL" id="CH474060">
    <property type="protein sequence ID" value="EDL88569.1"/>
    <property type="molecule type" value="Genomic_DNA"/>
</dbReference>
<protein>
    <submittedName>
        <fullName evidence="1">RCG60527</fullName>
    </submittedName>
</protein>
<dbReference type="Proteomes" id="UP000234681">
    <property type="component" value="Chromosome 14"/>
</dbReference>
<name>A6KKE1_RAT</name>
<evidence type="ECO:0000313" key="2">
    <source>
        <dbReference type="Proteomes" id="UP000234681"/>
    </source>
</evidence>